<evidence type="ECO:0000313" key="2">
    <source>
        <dbReference type="Proteomes" id="UP000786811"/>
    </source>
</evidence>
<keyword evidence="2" id="KW-1185">Reference proteome</keyword>
<accession>A0A8J2HCH7</accession>
<comment type="caution">
    <text evidence="1">The sequence shown here is derived from an EMBL/GenBank/DDBJ whole genome shotgun (WGS) entry which is preliminary data.</text>
</comment>
<proteinExistence type="predicted"/>
<protein>
    <submittedName>
        <fullName evidence="1">Uncharacterized protein</fullName>
    </submittedName>
</protein>
<gene>
    <name evidence="1" type="ORF">HICCMSTLAB_LOCUS4936</name>
</gene>
<feature type="non-terminal residue" evidence="1">
    <location>
        <position position="1"/>
    </location>
</feature>
<feature type="non-terminal residue" evidence="1">
    <location>
        <position position="2525"/>
    </location>
</feature>
<sequence length="2525" mass="291539">SKYVDTIHEKSITVEIPKNVTDKEKYRVLKEVFNHMVTVLEELNAVTTDFKGDFWPLDLPEFLKMFDREKMKHNYFPPSFLSSFTGTISERLRTIDVHVGSIFEIKKNFFDNKHDLCSFVPKLLILVNTDERFPHEGIDKEYFKLLDNIAAQMTGGIQHRFCHKSTPLHQGMLDYFREVMTAYLKKSVMIYHLNVIHAGCTNEGDFLTFYNKFRANGFFVQMEDSLTWNNQKSWMSRYVKEIKNTYRVSINQTMSVLKNIKHSMFRCDPQLNTTGRQKTHHELERMMQTVIIKEEDLTTDGSCSHNCDLELYQWVVDEKGVFYGDNSTDLCLNNIVERYSKLSSTKFRWCDYCVCTCVKKPSKNRDIIAAISFRDQVSDMRKNLVVVGIRFIKKEHMIHIQIKEGKIRHRRFIDHGAWKETEKFFYDYWQKTLFVINDDETQSPLQLGIDYALPEEIHFDDLVAPEGFVVTGVRFRFAGDSLGFPKKVNGPIQLQIRVTPFDYFTGKLKDLTQTKWIVPELKATRKELVLVEPDLPIKSSVNNLDSKTDQFIKFKASDLKKDVGQSTVPFFDAQEAEEEHEAPLGGVGLIHRGKEAWSYYQVENATINGDEKEDILKVIFYDLRKILTELNNMSTDSRNVLSSGGLVSFISTLEKFDRKNGFSLNSKLSDKLTKIFNISETINSYVEPLLQLGTNNISDIEDVLQFCPTDANAGQNDQFKYEKQIILKEYREFLEKLTTEIKYKNKFNTCGLTTSLNEAIFVYFHNVIATYLKEYVMLYFIDIIDARCLNLKAAPMLTFRQNETLIELKESIKLTKKLLATSNYNIHNCDADYKNTIGKPYYELKGMMETMIIPEEDLTVNNECSNNCDLRKIQYSLRLDQCQEYDSCKYIERKLTVRSSEDKASWKELEDIYHNSSSEGYHIKNPDSSFSTLKEKVHYGWTDKMNFDELIAPKGYVVTGVRFKPAEMFIEKVTIMKTGSIQLQIRVTPFDYTKGVLVNKNKTHWIIRPDYFHKRLLLLDNRDNPTRSPGNKIDSTPDQFVRFKSSDLEKDAGLSTVPFFDAQHVEGDPEFPLGGVALVHRGHEGYGGFMALKIYDLNLSIAWSYYQVENAIINGDEKEDILKVIFYDLRKILTEFNNMSADSRNVLSSGDLVSFIFTLEKFDLKNGYFLSSKLSNKLTKIFNISETINSYVEPLLQLGTNNISDIDDVLQFCPTEANAGQNDQFKYEKQIILKEYREFVERLTIEIKYETEFNTCGLTNSLNQAIFNYFHHIIVTYLKEYVMLYFIDIIDGNVMPLLITRQNDSLNELSENIKLTKKFLATSNYSIHACDADYRNKTNGKSYYELERLLQIMIVVENELNNENSCKHNCDLKTMQSYANHPECKQFFDCQYIHSGYEICFADKNSSSKRYEWFKSDDGYIYGNNRGSCNHTKVSVGSYYRASSANSCDYCLCTCVAKPKPKENIVAALSFREQVTDIHKNMVVVGVRFVKKDYMIHVQVKERQFFANISDSADWKKLENFDYYDDLKAYVRKHNSVNHMLYEGADYGHPEFINFDDVIAPANHVITGVRFRFAEDSFEEPRFKSGSIQLQIRVTPFDYAKGLVNIEKTRWIAPKEVPMRFRKTLGNAMLPTKSPGNVVDSMPNESVRFRPSNLIEDAGQSTVPFFDAQDVEGKPEFPLGGVGLDDKRFNVCGQTTSLNQAVFDYYHQVVATYLKEYVMLYYIDIIDARCFNLKSGSLLMIRQNESLSELTDSIKLTKVLLNRTNHYMHRCDADHHKINNQDSYLELNHMIQSIILEEKAMSTDGYCSHNCDLNSIKTTINHKQVHCHELRDCHYIGSTIDYCESTKGTGHRQFNWLKSGDVTYGDDHLHCNGGLKSVSSYFDLLRRGSCDYCVCSCVKESDDDFAVAAISFREQVTDIYANKVVVGVRFVKKGRLIHVQIKEGQLKPYGIGKTFWKPLEAFMGYGMPRRLFVMNSNSIMHEMIKGVDYGEAKFVNFDEMIAPEGFVVTGVRFGVSRNHYNELRGMADTIQLEIRVSPYDYAKGVVYEYLTHWVVPNQLIWRFQASDLLKDAGQSTVPFFDAQDVEGKPEFPLGGVGLIHRGREVNAAPLLTMRQNESLSELADSIRLTKVLLNRTNSHVYRCDANLKKTMLRKPYLQLEGMMQVIIIAESYLSYYGSCNHNCELSQVDLILYSTCDEFKSCSYNHSAYQFCKKDENSSRRYEWIKGKEHTVYGSNYPFCDGINKIVRSTYSPDQVRYCDFCMCTCIKRNPKSINTITAISFREQVTDITKNKVVVGVRFVEWGNMIHVQIKEKDFNSNEAGVWKSVEDVYFNKPERKFYGTTHDLHHYGMKLGRDYAHPETIAFDDLMAPNGFVVTGVRFRFAGDSTEDPKNTGLIQLQIRVTPFDYFNRKLMNLNETRWIFSTYLGFRNKLDLTQPDMPTKSPLNVIDSKTNQYVEFQTSDLVKDAGQSTVPFFDAQDVEGKPEFPLGGVGVVHRGRKGYGGFLAFKVFDVNLSQYFNEKSSV</sequence>
<name>A0A8J2HCH7_COTCN</name>
<dbReference type="PANTHER" id="PTHR47890">
    <property type="entry name" value="LD24308P"/>
    <property type="match status" value="1"/>
</dbReference>
<dbReference type="InterPro" id="IPR032062">
    <property type="entry name" value="DUF4803"/>
</dbReference>
<organism evidence="1 2">
    <name type="scientific">Cotesia congregata</name>
    <name type="common">Parasitoid wasp</name>
    <name type="synonym">Apanteles congregatus</name>
    <dbReference type="NCBI Taxonomy" id="51543"/>
    <lineage>
        <taxon>Eukaryota</taxon>
        <taxon>Metazoa</taxon>
        <taxon>Ecdysozoa</taxon>
        <taxon>Arthropoda</taxon>
        <taxon>Hexapoda</taxon>
        <taxon>Insecta</taxon>
        <taxon>Pterygota</taxon>
        <taxon>Neoptera</taxon>
        <taxon>Endopterygota</taxon>
        <taxon>Hymenoptera</taxon>
        <taxon>Apocrita</taxon>
        <taxon>Ichneumonoidea</taxon>
        <taxon>Braconidae</taxon>
        <taxon>Microgastrinae</taxon>
        <taxon>Cotesia</taxon>
    </lineage>
</organism>
<dbReference type="EMBL" id="CAJNRD030001119">
    <property type="protein sequence ID" value="CAG5088673.1"/>
    <property type="molecule type" value="Genomic_DNA"/>
</dbReference>
<dbReference type="PANTHER" id="PTHR47890:SF1">
    <property type="entry name" value="LD24308P"/>
    <property type="match status" value="1"/>
</dbReference>
<dbReference type="Proteomes" id="UP000786811">
    <property type="component" value="Unassembled WGS sequence"/>
</dbReference>
<dbReference type="Pfam" id="PF16061">
    <property type="entry name" value="DUF4803"/>
    <property type="match status" value="6"/>
</dbReference>
<reference evidence="1" key="1">
    <citation type="submission" date="2021-04" db="EMBL/GenBank/DDBJ databases">
        <authorList>
            <person name="Chebbi M.A.C M."/>
        </authorList>
    </citation>
    <scope>NUCLEOTIDE SEQUENCE</scope>
</reference>
<evidence type="ECO:0000313" key="1">
    <source>
        <dbReference type="EMBL" id="CAG5088673.1"/>
    </source>
</evidence>
<dbReference type="OrthoDB" id="7693502at2759"/>